<proteinExistence type="predicted"/>
<accession>A0A2M7QCW3</accession>
<gene>
    <name evidence="2" type="ORF">COY90_04430</name>
</gene>
<dbReference type="AlphaFoldDB" id="A0A2M7QCW3"/>
<keyword evidence="1" id="KW-0472">Membrane</keyword>
<keyword evidence="1" id="KW-0812">Transmembrane</keyword>
<dbReference type="Proteomes" id="UP000230108">
    <property type="component" value="Unassembled WGS sequence"/>
</dbReference>
<name>A0A2M7QCW3_9BACT</name>
<sequence length="285" mass="32002">MARYQKKSTPFISAVWKFAVTNYFITILVLCVGFVGVVSVYKLFIAKPTYIYVRVKVGQGLWWANTNKPTQWFVNALIHASEEKDLTGVPTAKITEVLMYPWYGSGQFDVYITAKLKVSKLGSGGKYNYKRSTVGVASPIDFEFPGVQFSGTVIQLSTKPIITNYSEKIVYLTKKYGYPWEYDAIQIGDNYFDGKEKVFEVLDKTMSESSDLNIAEWNTINPELIASRNYITIKARIKGQKTGNQFVFGQEQVISAGKSLNMATSNFNFADFVVAGVEDTGTLDK</sequence>
<dbReference type="EMBL" id="PFLF01000094">
    <property type="protein sequence ID" value="PIY68718.1"/>
    <property type="molecule type" value="Genomic_DNA"/>
</dbReference>
<evidence type="ECO:0000256" key="1">
    <source>
        <dbReference type="SAM" id="Phobius"/>
    </source>
</evidence>
<evidence type="ECO:0000313" key="2">
    <source>
        <dbReference type="EMBL" id="PIY68718.1"/>
    </source>
</evidence>
<evidence type="ECO:0000313" key="3">
    <source>
        <dbReference type="Proteomes" id="UP000230108"/>
    </source>
</evidence>
<reference evidence="3" key="1">
    <citation type="submission" date="2017-09" db="EMBL/GenBank/DDBJ databases">
        <title>Depth-based differentiation of microbial function through sediment-hosted aquifers and enrichment of novel symbionts in the deep terrestrial subsurface.</title>
        <authorList>
            <person name="Probst A.J."/>
            <person name="Ladd B."/>
            <person name="Jarett J.K."/>
            <person name="Geller-Mcgrath D.E."/>
            <person name="Sieber C.M.K."/>
            <person name="Emerson J.B."/>
            <person name="Anantharaman K."/>
            <person name="Thomas B.C."/>
            <person name="Malmstrom R."/>
            <person name="Stieglmeier M."/>
            <person name="Klingl A."/>
            <person name="Woyke T."/>
            <person name="Ryan C.M."/>
            <person name="Banfield J.F."/>
        </authorList>
    </citation>
    <scope>NUCLEOTIDE SEQUENCE [LARGE SCALE GENOMIC DNA]</scope>
</reference>
<protein>
    <submittedName>
        <fullName evidence="2">Uncharacterized protein</fullName>
    </submittedName>
</protein>
<feature type="transmembrane region" description="Helical" evidence="1">
    <location>
        <begin position="20"/>
        <end position="44"/>
    </location>
</feature>
<organism evidence="2 3">
    <name type="scientific">Candidatus Roizmanbacteria bacterium CG_4_10_14_0_8_um_filter_39_9</name>
    <dbReference type="NCBI Taxonomy" id="1974829"/>
    <lineage>
        <taxon>Bacteria</taxon>
        <taxon>Candidatus Roizmaniibacteriota</taxon>
    </lineage>
</organism>
<keyword evidence="1" id="KW-1133">Transmembrane helix</keyword>
<comment type="caution">
    <text evidence="2">The sequence shown here is derived from an EMBL/GenBank/DDBJ whole genome shotgun (WGS) entry which is preliminary data.</text>
</comment>